<dbReference type="GO" id="GO:0008474">
    <property type="term" value="F:palmitoyl-(protein) hydrolase activity"/>
    <property type="evidence" value="ECO:0007669"/>
    <property type="project" value="TreeGrafter"/>
</dbReference>
<name>A0A8T9BIC3_9HELO</name>
<keyword evidence="4" id="KW-1185">Reference proteome</keyword>
<dbReference type="SUPFAM" id="SSF53474">
    <property type="entry name" value="alpha/beta-Hydrolases"/>
    <property type="match status" value="1"/>
</dbReference>
<dbReference type="OrthoDB" id="2418081at2759"/>
<evidence type="ECO:0000259" key="2">
    <source>
        <dbReference type="Pfam" id="PF02230"/>
    </source>
</evidence>
<dbReference type="Gene3D" id="3.40.50.1820">
    <property type="entry name" value="alpha/beta hydrolase"/>
    <property type="match status" value="1"/>
</dbReference>
<dbReference type="EMBL" id="QGMF01000193">
    <property type="protein sequence ID" value="TVY18149.1"/>
    <property type="molecule type" value="Genomic_DNA"/>
</dbReference>
<evidence type="ECO:0000256" key="1">
    <source>
        <dbReference type="ARBA" id="ARBA00006499"/>
    </source>
</evidence>
<dbReference type="InterPro" id="IPR029058">
    <property type="entry name" value="AB_hydrolase_fold"/>
</dbReference>
<comment type="caution">
    <text evidence="3">The sequence shown here is derived from an EMBL/GenBank/DDBJ whole genome shotgun (WGS) entry which is preliminary data.</text>
</comment>
<dbReference type="GO" id="GO:0005737">
    <property type="term" value="C:cytoplasm"/>
    <property type="evidence" value="ECO:0007669"/>
    <property type="project" value="TreeGrafter"/>
</dbReference>
<dbReference type="GO" id="GO:0052689">
    <property type="term" value="F:carboxylic ester hydrolase activity"/>
    <property type="evidence" value="ECO:0007669"/>
    <property type="project" value="TreeGrafter"/>
</dbReference>
<dbReference type="PANTHER" id="PTHR10655">
    <property type="entry name" value="LYSOPHOSPHOLIPASE-RELATED"/>
    <property type="match status" value="1"/>
</dbReference>
<dbReference type="InterPro" id="IPR050565">
    <property type="entry name" value="LYPA1-2/EST-like"/>
</dbReference>
<dbReference type="PANTHER" id="PTHR10655:SF63">
    <property type="entry name" value="PHOSPHOLIPASE_CARBOXYLESTERASE_THIOESTERASE DOMAIN-CONTAINING PROTEIN"/>
    <property type="match status" value="1"/>
</dbReference>
<dbReference type="InterPro" id="IPR003140">
    <property type="entry name" value="PLipase/COase/thioEstase"/>
</dbReference>
<sequence length="347" mass="38278">MASFIRLPIADAVNTNAPIDDLLSSTTTTPPTPIEAIPSSTTGCPTTTILAPSATKHTHTVIFLHGREDYGSVLAQYFFDSEASDARTLADIFPTIRWVFPTARLRYSAQRDFEFSNSSFADVLRGEEIISQWFDVWDIARPEEREELMVEGLRESVGDVVRVVREEAQRVPLERIVLGGISQGCAAAVFALMYSGMELGGFIGLCSWLPFQKEIENLLGGSRTNKDEISRHIKDILGIYPDMDAALLEQADAGEGTTTNTTEVLNLEANISTLSINSKAANKTPLFLSHSQDDETVPFALGEGLHQTIEQLGFDVTWKEYEDGGHWINPKHGVDDMSAFLHKVLNI</sequence>
<dbReference type="Proteomes" id="UP000469559">
    <property type="component" value="Unassembled WGS sequence"/>
</dbReference>
<organism evidence="3 4">
    <name type="scientific">Lachnellula arida</name>
    <dbReference type="NCBI Taxonomy" id="1316785"/>
    <lineage>
        <taxon>Eukaryota</taxon>
        <taxon>Fungi</taxon>
        <taxon>Dikarya</taxon>
        <taxon>Ascomycota</taxon>
        <taxon>Pezizomycotina</taxon>
        <taxon>Leotiomycetes</taxon>
        <taxon>Helotiales</taxon>
        <taxon>Lachnaceae</taxon>
        <taxon>Lachnellula</taxon>
    </lineage>
</organism>
<feature type="domain" description="Phospholipase/carboxylesterase/thioesterase" evidence="2">
    <location>
        <begin position="276"/>
        <end position="344"/>
    </location>
</feature>
<evidence type="ECO:0000313" key="3">
    <source>
        <dbReference type="EMBL" id="TVY18149.1"/>
    </source>
</evidence>
<dbReference type="AlphaFoldDB" id="A0A8T9BIC3"/>
<protein>
    <submittedName>
        <fullName evidence="3">Acyl-protein thioesterase 1</fullName>
    </submittedName>
</protein>
<comment type="similarity">
    <text evidence="1">Belongs to the AB hydrolase superfamily. AB hydrolase 2 family.</text>
</comment>
<feature type="domain" description="Phospholipase/carboxylesterase/thioesterase" evidence="2">
    <location>
        <begin position="52"/>
        <end position="217"/>
    </location>
</feature>
<proteinExistence type="inferred from homology"/>
<gene>
    <name evidence="3" type="ORF">LARI1_G003651</name>
</gene>
<dbReference type="Pfam" id="PF02230">
    <property type="entry name" value="Abhydrolase_2"/>
    <property type="match status" value="2"/>
</dbReference>
<accession>A0A8T9BIC3</accession>
<evidence type="ECO:0000313" key="4">
    <source>
        <dbReference type="Proteomes" id="UP000469559"/>
    </source>
</evidence>
<reference evidence="3 4" key="1">
    <citation type="submission" date="2018-05" db="EMBL/GenBank/DDBJ databases">
        <title>Whole genome sequencing for identification of molecular markers to develop diagnostic detection tools for the regulated plant pathogen Lachnellula willkommii.</title>
        <authorList>
            <person name="Giroux E."/>
            <person name="Bilodeau G."/>
        </authorList>
    </citation>
    <scope>NUCLEOTIDE SEQUENCE [LARGE SCALE GENOMIC DNA]</scope>
    <source>
        <strain evidence="3 4">CBS 203.66</strain>
    </source>
</reference>